<dbReference type="Gene3D" id="2.120.10.30">
    <property type="entry name" value="TolB, C-terminal domain"/>
    <property type="match status" value="1"/>
</dbReference>
<name>A0A5C0AS47_9BURK</name>
<reference evidence="3 4" key="1">
    <citation type="submission" date="2019-08" db="EMBL/GenBank/DDBJ databases">
        <title>Amphibian skin-associated Pigmentiphaga: genome sequence and occurrence across geography and hosts.</title>
        <authorList>
            <person name="Bletz M.C."/>
            <person name="Bunk B."/>
            <person name="Sproeer C."/>
            <person name="Biwer P."/>
            <person name="Reiter S."/>
            <person name="Rabemananjara F.C.E."/>
            <person name="Schulz S."/>
            <person name="Overmann J."/>
            <person name="Vences M."/>
        </authorList>
    </citation>
    <scope>NUCLEOTIDE SEQUENCE [LARGE SCALE GENOMIC DNA]</scope>
    <source>
        <strain evidence="3 4">Mada1488</strain>
    </source>
</reference>
<dbReference type="RefSeq" id="WP_148812918.1">
    <property type="nucleotide sequence ID" value="NZ_CP043046.1"/>
</dbReference>
<protein>
    <submittedName>
        <fullName evidence="3">PQQ-dependent sugar dehydrogenase</fullName>
    </submittedName>
</protein>
<sequence>MPVSTQLPQARLLRSALAAVLAVSFSAASGLAYAQAKRPGSEISPTKAALPAGVQSVVWAKGLVNPWAVALLPDGRALVTEKPGRMRVIAVDGSLSAPIQGLPPIAAGGQGGLLDVVLDPDYENNRRIFFSYSEPGQNRGENSTAVASAELTSEGSNWALKDVKVIFSQEPKVSSTAHFGSRLVFGRDGSLFITLGDRFSRRDDAQLLNQHHGKIVRVRADGGVPSDNPFARQKDAKPEIWSLGHRNVQGAAIQPQTGELWINEHGPQGGDEINVIERGANYGWPKFTYGENYGGGKIGEESSAPGFTPPEYSWVPSVGTSGMAFYTSDRIPSWKGSLFVGGLREQALIRLTVRERKVVAEERLLSGEGMRIRDVRAGADGALYVVTDAADGKVLRISAR</sequence>
<dbReference type="InterPro" id="IPR011042">
    <property type="entry name" value="6-blade_b-propeller_TolB-like"/>
</dbReference>
<dbReference type="KEGG" id="pacr:FXN63_03590"/>
<dbReference type="PANTHER" id="PTHR19328">
    <property type="entry name" value="HEDGEHOG-INTERACTING PROTEIN"/>
    <property type="match status" value="1"/>
</dbReference>
<organism evidence="3 4">
    <name type="scientific">Pigmentiphaga aceris</name>
    <dbReference type="NCBI Taxonomy" id="1940612"/>
    <lineage>
        <taxon>Bacteria</taxon>
        <taxon>Pseudomonadati</taxon>
        <taxon>Pseudomonadota</taxon>
        <taxon>Betaproteobacteria</taxon>
        <taxon>Burkholderiales</taxon>
        <taxon>Alcaligenaceae</taxon>
        <taxon>Pigmentiphaga</taxon>
    </lineage>
</organism>
<proteinExistence type="predicted"/>
<dbReference type="Pfam" id="PF07995">
    <property type="entry name" value="GSDH"/>
    <property type="match status" value="1"/>
</dbReference>
<evidence type="ECO:0000256" key="1">
    <source>
        <dbReference type="SAM" id="SignalP"/>
    </source>
</evidence>
<dbReference type="PANTHER" id="PTHR19328:SF75">
    <property type="entry name" value="ALDOSE SUGAR DEHYDROGENASE YLII"/>
    <property type="match status" value="1"/>
</dbReference>
<dbReference type="Proteomes" id="UP000325161">
    <property type="component" value="Chromosome"/>
</dbReference>
<dbReference type="InterPro" id="IPR012938">
    <property type="entry name" value="Glc/Sorbosone_DH"/>
</dbReference>
<dbReference type="OrthoDB" id="9770043at2"/>
<dbReference type="InterPro" id="IPR011041">
    <property type="entry name" value="Quinoprot_gluc/sorb_DH_b-prop"/>
</dbReference>
<accession>A0A5C0AS47</accession>
<keyword evidence="1" id="KW-0732">Signal</keyword>
<evidence type="ECO:0000313" key="4">
    <source>
        <dbReference type="Proteomes" id="UP000325161"/>
    </source>
</evidence>
<gene>
    <name evidence="3" type="ORF">FXN63_03590</name>
</gene>
<keyword evidence="4" id="KW-1185">Reference proteome</keyword>
<feature type="signal peptide" evidence="1">
    <location>
        <begin position="1"/>
        <end position="34"/>
    </location>
</feature>
<feature type="domain" description="Glucose/Sorbosone dehydrogenase" evidence="2">
    <location>
        <begin position="64"/>
        <end position="396"/>
    </location>
</feature>
<dbReference type="AlphaFoldDB" id="A0A5C0AS47"/>
<feature type="chain" id="PRO_5022680210" evidence="1">
    <location>
        <begin position="35"/>
        <end position="400"/>
    </location>
</feature>
<evidence type="ECO:0000313" key="3">
    <source>
        <dbReference type="EMBL" id="QEI05022.1"/>
    </source>
</evidence>
<dbReference type="SUPFAM" id="SSF50952">
    <property type="entry name" value="Soluble quinoprotein glucose dehydrogenase"/>
    <property type="match status" value="1"/>
</dbReference>
<evidence type="ECO:0000259" key="2">
    <source>
        <dbReference type="Pfam" id="PF07995"/>
    </source>
</evidence>
<dbReference type="EMBL" id="CP043046">
    <property type="protein sequence ID" value="QEI05022.1"/>
    <property type="molecule type" value="Genomic_DNA"/>
</dbReference>